<reference evidence="2 3" key="1">
    <citation type="submission" date="2020-08" db="EMBL/GenBank/DDBJ databases">
        <title>Sequencing the genomes of 1000 actinobacteria strains.</title>
        <authorList>
            <person name="Klenk H.-P."/>
        </authorList>
    </citation>
    <scope>NUCLEOTIDE SEQUENCE [LARGE SCALE GENOMIC DNA]</scope>
    <source>
        <strain evidence="2 3">DSM 44598</strain>
    </source>
</reference>
<dbReference type="EMBL" id="JACHDO010000001">
    <property type="protein sequence ID" value="MBB5491289.1"/>
    <property type="molecule type" value="Genomic_DNA"/>
</dbReference>
<dbReference type="Pfam" id="PF01526">
    <property type="entry name" value="DDE_Tnp_Tn3"/>
    <property type="match status" value="1"/>
</dbReference>
<organism evidence="2 3">
    <name type="scientific">Nocardiopsis metallicus</name>
    <dbReference type="NCBI Taxonomy" id="179819"/>
    <lineage>
        <taxon>Bacteria</taxon>
        <taxon>Bacillati</taxon>
        <taxon>Actinomycetota</taxon>
        <taxon>Actinomycetes</taxon>
        <taxon>Streptosporangiales</taxon>
        <taxon>Nocardiopsidaceae</taxon>
        <taxon>Nocardiopsis</taxon>
    </lineage>
</organism>
<evidence type="ECO:0000313" key="3">
    <source>
        <dbReference type="Proteomes" id="UP000579647"/>
    </source>
</evidence>
<dbReference type="Proteomes" id="UP000579647">
    <property type="component" value="Unassembled WGS sequence"/>
</dbReference>
<dbReference type="GO" id="GO:0004803">
    <property type="term" value="F:transposase activity"/>
    <property type="evidence" value="ECO:0007669"/>
    <property type="project" value="InterPro"/>
</dbReference>
<protein>
    <submittedName>
        <fullName evidence="2">TnpA family transposase</fullName>
    </submittedName>
</protein>
<dbReference type="AlphaFoldDB" id="A0A840W367"/>
<evidence type="ECO:0000313" key="2">
    <source>
        <dbReference type="EMBL" id="MBB5491289.1"/>
    </source>
</evidence>
<sequence length="245" mass="27356">MRPTEITSDTAGASEIAFGIFRLMGWQFSPRLADAGSATLYRTDPAADYGPLNNLTRTRINTGLITDSWDELLRVAASLRSGAVKASELFRYLAGGGTPTPIGRALMELGRLDRSIYLASYFDDELLRRRVNTQLNRQESRHTLARKIFHGQKGELRQRYREGMEDQLGALGFMVNVVILWNTVYTARAIEQIRAEGTRVHAADIARLSPLGSEHLNMLGRYNFKLAPEIGAGRLRPLRAPRPGQ</sequence>
<dbReference type="InterPro" id="IPR002513">
    <property type="entry name" value="Tn3_Tnp_DDE_dom"/>
</dbReference>
<evidence type="ECO:0000259" key="1">
    <source>
        <dbReference type="Pfam" id="PF01526"/>
    </source>
</evidence>
<comment type="caution">
    <text evidence="2">The sequence shown here is derived from an EMBL/GenBank/DDBJ whole genome shotgun (WGS) entry which is preliminary data.</text>
</comment>
<name>A0A840W367_9ACTN</name>
<accession>A0A840W367</accession>
<feature type="domain" description="Tn3 transposase DDE" evidence="1">
    <location>
        <begin position="1"/>
        <end position="222"/>
    </location>
</feature>
<gene>
    <name evidence="2" type="ORF">HNR07_002426</name>
</gene>
<proteinExistence type="predicted"/>
<keyword evidence="3" id="KW-1185">Reference proteome</keyword>
<dbReference type="GO" id="GO:0006313">
    <property type="term" value="P:DNA transposition"/>
    <property type="evidence" value="ECO:0007669"/>
    <property type="project" value="InterPro"/>
</dbReference>